<evidence type="ECO:0000313" key="2">
    <source>
        <dbReference type="EMBL" id="OEU07915.1"/>
    </source>
</evidence>
<feature type="transmembrane region" description="Helical" evidence="1">
    <location>
        <begin position="36"/>
        <end position="55"/>
    </location>
</feature>
<evidence type="ECO:0008006" key="4">
    <source>
        <dbReference type="Google" id="ProtNLM"/>
    </source>
</evidence>
<proteinExistence type="predicted"/>
<evidence type="ECO:0000256" key="1">
    <source>
        <dbReference type="SAM" id="Phobius"/>
    </source>
</evidence>
<dbReference type="KEGG" id="fcy:FRACYDRAFT_250540"/>
<keyword evidence="1" id="KW-0472">Membrane</keyword>
<reference evidence="2 3" key="1">
    <citation type="submission" date="2016-09" db="EMBL/GenBank/DDBJ databases">
        <title>Extensive genetic diversity and differential bi-allelic expression allows diatom success in the polar Southern Ocean.</title>
        <authorList>
            <consortium name="DOE Joint Genome Institute"/>
            <person name="Mock T."/>
            <person name="Otillar R.P."/>
            <person name="Strauss J."/>
            <person name="Dupont C."/>
            <person name="Frickenhaus S."/>
            <person name="Maumus F."/>
            <person name="Mcmullan M."/>
            <person name="Sanges R."/>
            <person name="Schmutz J."/>
            <person name="Toseland A."/>
            <person name="Valas R."/>
            <person name="Veluchamy A."/>
            <person name="Ward B.J."/>
            <person name="Allen A."/>
            <person name="Barry K."/>
            <person name="Falciatore A."/>
            <person name="Ferrante M."/>
            <person name="Fortunato A.E."/>
            <person name="Gloeckner G."/>
            <person name="Gruber A."/>
            <person name="Hipkin R."/>
            <person name="Janech M."/>
            <person name="Kroth P."/>
            <person name="Leese F."/>
            <person name="Lindquist E."/>
            <person name="Lyon B.R."/>
            <person name="Martin J."/>
            <person name="Mayer C."/>
            <person name="Parker M."/>
            <person name="Quesneville H."/>
            <person name="Raymond J."/>
            <person name="Uhlig C."/>
            <person name="Valentin K.U."/>
            <person name="Worden A.Z."/>
            <person name="Armbrust E.V."/>
            <person name="Bowler C."/>
            <person name="Green B."/>
            <person name="Moulton V."/>
            <person name="Van Oosterhout C."/>
            <person name="Grigoriev I."/>
        </authorList>
    </citation>
    <scope>NUCLEOTIDE SEQUENCE [LARGE SCALE GENOMIC DNA]</scope>
    <source>
        <strain evidence="2 3">CCMP1102</strain>
    </source>
</reference>
<dbReference type="EMBL" id="KV784383">
    <property type="protein sequence ID" value="OEU07915.1"/>
    <property type="molecule type" value="Genomic_DNA"/>
</dbReference>
<sequence>MLWFCGLRGAVAYACVRTFPDDLGHRKDFTMTTMAIILITVFGMGLTTECALSWFKIDVNVDEKKYMQSYLREPIASNTLLKLEARFIKRCVIRDFDIMESIRRDVQRSHTYDDHPTMLLRDPHPGTHRIEAIEMTESGHLSMVDEDGRNDNITIQKLIREDSLFDYGAY</sequence>
<keyword evidence="1" id="KW-0812">Transmembrane</keyword>
<dbReference type="OrthoDB" id="196264at2759"/>
<dbReference type="InParanoid" id="A0A1E7EPX5"/>
<name>A0A1E7EPX5_9STRA</name>
<keyword evidence="3" id="KW-1185">Reference proteome</keyword>
<evidence type="ECO:0000313" key="3">
    <source>
        <dbReference type="Proteomes" id="UP000095751"/>
    </source>
</evidence>
<organism evidence="2 3">
    <name type="scientific">Fragilariopsis cylindrus CCMP1102</name>
    <dbReference type="NCBI Taxonomy" id="635003"/>
    <lineage>
        <taxon>Eukaryota</taxon>
        <taxon>Sar</taxon>
        <taxon>Stramenopiles</taxon>
        <taxon>Ochrophyta</taxon>
        <taxon>Bacillariophyta</taxon>
        <taxon>Bacillariophyceae</taxon>
        <taxon>Bacillariophycidae</taxon>
        <taxon>Bacillariales</taxon>
        <taxon>Bacillariaceae</taxon>
        <taxon>Fragilariopsis</taxon>
    </lineage>
</organism>
<gene>
    <name evidence="2" type="ORF">FRACYDRAFT_250540</name>
</gene>
<dbReference type="AlphaFoldDB" id="A0A1E7EPX5"/>
<protein>
    <recommendedName>
        <fullName evidence="4">Cation/H+ exchanger domain-containing protein</fullName>
    </recommendedName>
</protein>
<accession>A0A1E7EPX5</accession>
<keyword evidence="1" id="KW-1133">Transmembrane helix</keyword>
<dbReference type="Proteomes" id="UP000095751">
    <property type="component" value="Unassembled WGS sequence"/>
</dbReference>